<keyword evidence="2" id="KW-0963">Cytoplasm</keyword>
<dbReference type="SMART" id="SM00342">
    <property type="entry name" value="HTH_ARAC"/>
    <property type="match status" value="1"/>
</dbReference>
<evidence type="ECO:0000256" key="6">
    <source>
        <dbReference type="PROSITE-ProRule" id="PRU00339"/>
    </source>
</evidence>
<evidence type="ECO:0000259" key="9">
    <source>
        <dbReference type="PROSITE" id="PS01124"/>
    </source>
</evidence>
<organism evidence="10 11">
    <name type="scientific">Flavobacterium cupreum</name>
    <dbReference type="NCBI Taxonomy" id="2133766"/>
    <lineage>
        <taxon>Bacteria</taxon>
        <taxon>Pseudomonadati</taxon>
        <taxon>Bacteroidota</taxon>
        <taxon>Flavobacteriia</taxon>
        <taxon>Flavobacteriales</taxon>
        <taxon>Flavobacteriaceae</taxon>
        <taxon>Flavobacterium</taxon>
    </lineage>
</organism>
<dbReference type="InterPro" id="IPR019734">
    <property type="entry name" value="TPR_rpt"/>
</dbReference>
<accession>A0A434AAW2</accession>
<evidence type="ECO:0000313" key="11">
    <source>
        <dbReference type="Proteomes" id="UP000288102"/>
    </source>
</evidence>
<evidence type="ECO:0000256" key="5">
    <source>
        <dbReference type="ARBA" id="ARBA00038253"/>
    </source>
</evidence>
<dbReference type="PANTHER" id="PTHR46630">
    <property type="entry name" value="TETRATRICOPEPTIDE REPEAT PROTEIN 29"/>
    <property type="match status" value="1"/>
</dbReference>
<gene>
    <name evidence="10" type="ORF">D0817_06480</name>
</gene>
<feature type="transmembrane region" description="Helical" evidence="8">
    <location>
        <begin position="381"/>
        <end position="399"/>
    </location>
</feature>
<sequence length="570" mass="67428">MIKKYLLVFFLCLGNQITAQESAFKIPDSLLRKDYDYLYDRIDQSQGDTIRQSLYLKSFLLKSKSEKNFEEIVNGYKNYLHHSPDKLKLIYADSMIYSAKQSKENNLIGSAYLSKGIVYYGLKQHDQALDNYLIANDFISKTKDNYLIHKVKYTIGHIKYYLGFYDEAISLFRQCIAFFEKEDPRGYLNSLHSLGLCYNRIGNYGLCSQTNKKGLSEGKRLGITTMDSYFIHSEGINQYALKNYREAIKQINYSLAIIKEKKDFANQAVGYFYIGKSYWQLNEYETALPYFKKVVQIIETKNYIRPDLRENYELMIRYYKSKDDLNNQLYYIQKLLNIDRILDRRYRYLSHKIHKEYDTKKLLADKKSIENILNRRKHNDLIQGLVIAFLFFSLILLLYRNIRNKRIYRQKYEELMTKGKSPKVEEKQITNVIADINQDKIKTLLKQLEKFEKDDKFLEKDLTSSKLAVAFGANVKYLSKIIYHYRGKKFVDYINDLKVDYLISQLQNDKAVRKYTNKALAEEVGFSSTQRFTNAFFARTGMPVSFFIQEIKKEEMTHLDEKQNSNLKSN</sequence>
<dbReference type="GO" id="GO:0005737">
    <property type="term" value="C:cytoplasm"/>
    <property type="evidence" value="ECO:0007669"/>
    <property type="project" value="UniProtKB-SubCell"/>
</dbReference>
<dbReference type="AlphaFoldDB" id="A0A434AAW2"/>
<dbReference type="Proteomes" id="UP000288102">
    <property type="component" value="Unassembled WGS sequence"/>
</dbReference>
<keyword evidence="8" id="KW-0472">Membrane</keyword>
<dbReference type="SMART" id="SM00028">
    <property type="entry name" value="TPR"/>
    <property type="match status" value="3"/>
</dbReference>
<dbReference type="InterPro" id="IPR051476">
    <property type="entry name" value="Bac_ResReg_Asp_Phosphatase"/>
</dbReference>
<dbReference type="GO" id="GO:0003700">
    <property type="term" value="F:DNA-binding transcription factor activity"/>
    <property type="evidence" value="ECO:0007669"/>
    <property type="project" value="InterPro"/>
</dbReference>
<evidence type="ECO:0000256" key="7">
    <source>
        <dbReference type="SAM" id="Coils"/>
    </source>
</evidence>
<dbReference type="InterPro" id="IPR018060">
    <property type="entry name" value="HTH_AraC"/>
</dbReference>
<dbReference type="OrthoDB" id="5295174at2"/>
<keyword evidence="11" id="KW-1185">Reference proteome</keyword>
<feature type="coiled-coil region" evidence="7">
    <location>
        <begin position="434"/>
        <end position="461"/>
    </location>
</feature>
<dbReference type="PROSITE" id="PS01124">
    <property type="entry name" value="HTH_ARAC_FAMILY_2"/>
    <property type="match status" value="1"/>
</dbReference>
<dbReference type="SUPFAM" id="SSF48452">
    <property type="entry name" value="TPR-like"/>
    <property type="match status" value="2"/>
</dbReference>
<dbReference type="Pfam" id="PF12833">
    <property type="entry name" value="HTH_18"/>
    <property type="match status" value="1"/>
</dbReference>
<evidence type="ECO:0000256" key="4">
    <source>
        <dbReference type="ARBA" id="ARBA00022803"/>
    </source>
</evidence>
<reference evidence="11" key="1">
    <citation type="journal article" date="2019" name="Syst. Appl. Microbiol.">
        <title>Flavobacterium circumlabens sp. nov. and Flavobacterium cupreum sp. nov., two psychrotrophic species isolated from Antarctic environmental samples.</title>
        <authorList>
            <person name="Kralova S."/>
            <person name="Busse H.-J."/>
            <person name="Svec P."/>
            <person name="Maslanova I."/>
            <person name="Stankova E."/>
            <person name="Bartak M."/>
            <person name="Sedlacek I."/>
        </authorList>
    </citation>
    <scope>NUCLEOTIDE SEQUENCE [LARGE SCALE GENOMIC DNA]</scope>
    <source>
        <strain evidence="11">CCM 8825</strain>
    </source>
</reference>
<evidence type="ECO:0000313" key="10">
    <source>
        <dbReference type="EMBL" id="RUT71518.1"/>
    </source>
</evidence>
<dbReference type="EMBL" id="QWDM01000003">
    <property type="protein sequence ID" value="RUT71518.1"/>
    <property type="molecule type" value="Genomic_DNA"/>
</dbReference>
<dbReference type="GO" id="GO:0043565">
    <property type="term" value="F:sequence-specific DNA binding"/>
    <property type="evidence" value="ECO:0007669"/>
    <property type="project" value="InterPro"/>
</dbReference>
<name>A0A434AAW2_9FLAO</name>
<keyword evidence="3" id="KW-0677">Repeat</keyword>
<comment type="similarity">
    <text evidence="5">Belongs to the Rap family.</text>
</comment>
<dbReference type="RefSeq" id="WP_127337570.1">
    <property type="nucleotide sequence ID" value="NZ_QWDM01000003.1"/>
</dbReference>
<proteinExistence type="inferred from homology"/>
<keyword evidence="4 6" id="KW-0802">TPR repeat</keyword>
<comment type="caution">
    <text evidence="10">The sequence shown here is derived from an EMBL/GenBank/DDBJ whole genome shotgun (WGS) entry which is preliminary data.</text>
</comment>
<keyword evidence="8" id="KW-1133">Transmembrane helix</keyword>
<keyword evidence="8" id="KW-0812">Transmembrane</keyword>
<evidence type="ECO:0000256" key="8">
    <source>
        <dbReference type="SAM" id="Phobius"/>
    </source>
</evidence>
<evidence type="ECO:0000256" key="1">
    <source>
        <dbReference type="ARBA" id="ARBA00004496"/>
    </source>
</evidence>
<feature type="domain" description="HTH araC/xylS-type" evidence="9">
    <location>
        <begin position="458"/>
        <end position="550"/>
    </location>
</feature>
<feature type="repeat" description="TPR" evidence="6">
    <location>
        <begin position="268"/>
        <end position="301"/>
    </location>
</feature>
<comment type="subcellular location">
    <subcellularLocation>
        <location evidence="1">Cytoplasm</location>
    </subcellularLocation>
</comment>
<dbReference type="PROSITE" id="PS50005">
    <property type="entry name" value="TPR"/>
    <property type="match status" value="1"/>
</dbReference>
<protein>
    <submittedName>
        <fullName evidence="10">AraC family transcriptional regulator</fullName>
    </submittedName>
</protein>
<evidence type="ECO:0000256" key="2">
    <source>
        <dbReference type="ARBA" id="ARBA00022490"/>
    </source>
</evidence>
<dbReference type="Gene3D" id="1.25.40.10">
    <property type="entry name" value="Tetratricopeptide repeat domain"/>
    <property type="match status" value="2"/>
</dbReference>
<evidence type="ECO:0000256" key="3">
    <source>
        <dbReference type="ARBA" id="ARBA00022737"/>
    </source>
</evidence>
<keyword evidence="7" id="KW-0175">Coiled coil</keyword>
<dbReference type="InterPro" id="IPR011990">
    <property type="entry name" value="TPR-like_helical_dom_sf"/>
</dbReference>
<dbReference type="Gene3D" id="1.10.10.60">
    <property type="entry name" value="Homeodomain-like"/>
    <property type="match status" value="1"/>
</dbReference>
<dbReference type="PANTHER" id="PTHR46630:SF1">
    <property type="entry name" value="TETRATRICOPEPTIDE REPEAT PROTEIN 29"/>
    <property type="match status" value="1"/>
</dbReference>